<feature type="transmembrane region" description="Helical" evidence="9">
    <location>
        <begin position="36"/>
        <end position="58"/>
    </location>
</feature>
<comment type="caution">
    <text evidence="11">The sequence shown here is derived from an EMBL/GenBank/DDBJ whole genome shotgun (WGS) entry which is preliminary data.</text>
</comment>
<dbReference type="GO" id="GO:0043005">
    <property type="term" value="C:neuron projection"/>
    <property type="evidence" value="ECO:0007669"/>
    <property type="project" value="TreeGrafter"/>
</dbReference>
<dbReference type="InterPro" id="IPR017452">
    <property type="entry name" value="GPCR_Rhodpsn_7TM"/>
</dbReference>
<keyword evidence="8" id="KW-0807">Transducer</keyword>
<name>A0AAN8SE97_POLSC</name>
<evidence type="ECO:0000256" key="1">
    <source>
        <dbReference type="ARBA" id="ARBA00004141"/>
    </source>
</evidence>
<evidence type="ECO:0000256" key="2">
    <source>
        <dbReference type="ARBA" id="ARBA00010663"/>
    </source>
</evidence>
<dbReference type="PROSITE" id="PS50262">
    <property type="entry name" value="G_PROTEIN_RECEP_F1_2"/>
    <property type="match status" value="1"/>
</dbReference>
<keyword evidence="6 9" id="KW-0472">Membrane</keyword>
<dbReference type="GO" id="GO:0008188">
    <property type="term" value="F:neuropeptide receptor activity"/>
    <property type="evidence" value="ECO:0007669"/>
    <property type="project" value="TreeGrafter"/>
</dbReference>
<dbReference type="EMBL" id="JAWJWE010000001">
    <property type="protein sequence ID" value="KAK6644744.1"/>
    <property type="molecule type" value="Genomic_DNA"/>
</dbReference>
<dbReference type="SUPFAM" id="SSF81321">
    <property type="entry name" value="Family A G protein-coupled receptor-like"/>
    <property type="match status" value="1"/>
</dbReference>
<keyword evidence="7" id="KW-0675">Receptor</keyword>
<evidence type="ECO:0000256" key="8">
    <source>
        <dbReference type="ARBA" id="ARBA00023224"/>
    </source>
</evidence>
<comment type="similarity">
    <text evidence="2">Belongs to the G-protein coupled receptor 1 family.</text>
</comment>
<protein>
    <recommendedName>
        <fullName evidence="10">G-protein coupled receptors family 1 profile domain-containing protein</fullName>
    </recommendedName>
</protein>
<evidence type="ECO:0000259" key="10">
    <source>
        <dbReference type="PROSITE" id="PS50262"/>
    </source>
</evidence>
<comment type="subcellular location">
    <subcellularLocation>
        <location evidence="1">Membrane</location>
        <topology evidence="1">Multi-pass membrane protein</topology>
    </subcellularLocation>
</comment>
<dbReference type="PANTHER" id="PTHR24235:SF29">
    <property type="entry name" value="GH23382P"/>
    <property type="match status" value="1"/>
</dbReference>
<dbReference type="AlphaFoldDB" id="A0AAN8SE97"/>
<gene>
    <name evidence="11" type="ORF">RUM43_001013</name>
</gene>
<evidence type="ECO:0000256" key="3">
    <source>
        <dbReference type="ARBA" id="ARBA00022692"/>
    </source>
</evidence>
<dbReference type="GO" id="GO:0005886">
    <property type="term" value="C:plasma membrane"/>
    <property type="evidence" value="ECO:0007669"/>
    <property type="project" value="TreeGrafter"/>
</dbReference>
<sequence>MMVTVVVVFTICWLPFNVMQLFLDYEIVRNWTGLPYLWFSFHWLAMSHACYNPFIYAFMNNRFKIGFIGILSQFRCTRHLLSKYNQKAFSGLALTGVEGTEYSLNRRPTATTYISVKNKNESLVPMNIINC</sequence>
<dbReference type="Proteomes" id="UP001372834">
    <property type="component" value="Unassembled WGS sequence"/>
</dbReference>
<dbReference type="GO" id="GO:0042923">
    <property type="term" value="F:neuropeptide binding"/>
    <property type="evidence" value="ECO:0007669"/>
    <property type="project" value="TreeGrafter"/>
</dbReference>
<evidence type="ECO:0000256" key="4">
    <source>
        <dbReference type="ARBA" id="ARBA00022989"/>
    </source>
</evidence>
<dbReference type="PANTHER" id="PTHR24235">
    <property type="entry name" value="NEUROPEPTIDE Y RECEPTOR"/>
    <property type="match status" value="1"/>
</dbReference>
<dbReference type="Gene3D" id="1.20.1070.10">
    <property type="entry name" value="Rhodopsin 7-helix transmembrane proteins"/>
    <property type="match status" value="1"/>
</dbReference>
<feature type="domain" description="G-protein coupled receptors family 1 profile" evidence="10">
    <location>
        <begin position="1"/>
        <end position="56"/>
    </location>
</feature>
<evidence type="ECO:0000313" key="11">
    <source>
        <dbReference type="EMBL" id="KAK6644744.1"/>
    </source>
</evidence>
<proteinExistence type="inferred from homology"/>
<evidence type="ECO:0000256" key="5">
    <source>
        <dbReference type="ARBA" id="ARBA00023040"/>
    </source>
</evidence>
<dbReference type="InterPro" id="IPR000276">
    <property type="entry name" value="GPCR_Rhodpsn"/>
</dbReference>
<keyword evidence="4 9" id="KW-1133">Transmembrane helix</keyword>
<accession>A0AAN8SE97</accession>
<evidence type="ECO:0000256" key="6">
    <source>
        <dbReference type="ARBA" id="ARBA00023136"/>
    </source>
</evidence>
<organism evidence="11 12">
    <name type="scientific">Polyplax serrata</name>
    <name type="common">Common mouse louse</name>
    <dbReference type="NCBI Taxonomy" id="468196"/>
    <lineage>
        <taxon>Eukaryota</taxon>
        <taxon>Metazoa</taxon>
        <taxon>Ecdysozoa</taxon>
        <taxon>Arthropoda</taxon>
        <taxon>Hexapoda</taxon>
        <taxon>Insecta</taxon>
        <taxon>Pterygota</taxon>
        <taxon>Neoptera</taxon>
        <taxon>Paraneoptera</taxon>
        <taxon>Psocodea</taxon>
        <taxon>Troctomorpha</taxon>
        <taxon>Phthiraptera</taxon>
        <taxon>Anoplura</taxon>
        <taxon>Polyplacidae</taxon>
        <taxon>Polyplax</taxon>
    </lineage>
</organism>
<evidence type="ECO:0000256" key="9">
    <source>
        <dbReference type="SAM" id="Phobius"/>
    </source>
</evidence>
<reference evidence="11 12" key="1">
    <citation type="submission" date="2023-10" db="EMBL/GenBank/DDBJ databases">
        <title>Genomes of two closely related lineages of the louse Polyplax serrata with different host specificities.</title>
        <authorList>
            <person name="Martinu J."/>
            <person name="Tarabai H."/>
            <person name="Stefka J."/>
            <person name="Hypsa V."/>
        </authorList>
    </citation>
    <scope>NUCLEOTIDE SEQUENCE [LARGE SCALE GENOMIC DNA]</scope>
    <source>
        <strain evidence="11">HR10_N</strain>
    </source>
</reference>
<keyword evidence="3 9" id="KW-0812">Transmembrane</keyword>
<evidence type="ECO:0000256" key="7">
    <source>
        <dbReference type="ARBA" id="ARBA00023170"/>
    </source>
</evidence>
<dbReference type="Pfam" id="PF00001">
    <property type="entry name" value="7tm_1"/>
    <property type="match status" value="1"/>
</dbReference>
<evidence type="ECO:0000313" key="12">
    <source>
        <dbReference type="Proteomes" id="UP001372834"/>
    </source>
</evidence>
<keyword evidence="5" id="KW-0297">G-protein coupled receptor</keyword>